<feature type="transmembrane region" description="Helical" evidence="11">
    <location>
        <begin position="31"/>
        <end position="48"/>
    </location>
</feature>
<keyword evidence="9" id="KW-0175">Coiled coil</keyword>
<feature type="transmembrane region" description="Helical" evidence="11">
    <location>
        <begin position="119"/>
        <end position="139"/>
    </location>
</feature>
<dbReference type="Gene3D" id="1.20.5.1930">
    <property type="match status" value="1"/>
</dbReference>
<dbReference type="GO" id="GO:0000155">
    <property type="term" value="F:phosphorelay sensor kinase activity"/>
    <property type="evidence" value="ECO:0007669"/>
    <property type="project" value="InterPro"/>
</dbReference>
<evidence type="ECO:0000313" key="14">
    <source>
        <dbReference type="Proteomes" id="UP000594681"/>
    </source>
</evidence>
<evidence type="ECO:0000256" key="4">
    <source>
        <dbReference type="ARBA" id="ARBA00022679"/>
    </source>
</evidence>
<comment type="catalytic activity">
    <reaction evidence="1">
        <text>ATP + protein L-histidine = ADP + protein N-phospho-L-histidine.</text>
        <dbReference type="EC" id="2.7.13.3"/>
    </reaction>
</comment>
<feature type="region of interest" description="Disordered" evidence="10">
    <location>
        <begin position="460"/>
        <end position="488"/>
    </location>
</feature>
<dbReference type="InterPro" id="IPR011712">
    <property type="entry name" value="Sig_transdc_His_kin_sub3_dim/P"/>
</dbReference>
<dbReference type="EC" id="2.7.13.3" evidence="2"/>
<dbReference type="SUPFAM" id="SSF55874">
    <property type="entry name" value="ATPase domain of HSP90 chaperone/DNA topoisomerase II/histidine kinase"/>
    <property type="match status" value="1"/>
</dbReference>
<keyword evidence="11" id="KW-0812">Transmembrane</keyword>
<feature type="coiled-coil region" evidence="9">
    <location>
        <begin position="217"/>
        <end position="244"/>
    </location>
</feature>
<keyword evidence="7" id="KW-0067">ATP-binding</keyword>
<evidence type="ECO:0000256" key="2">
    <source>
        <dbReference type="ARBA" id="ARBA00012438"/>
    </source>
</evidence>
<reference evidence="13 14" key="1">
    <citation type="submission" date="2020-11" db="EMBL/GenBank/DDBJ databases">
        <title>Corynebacterium sp. ZJ-599.</title>
        <authorList>
            <person name="Zhou J."/>
        </authorList>
    </citation>
    <scope>NUCLEOTIDE SEQUENCE [LARGE SCALE GENOMIC DNA]</scope>
    <source>
        <strain evidence="13 14">ZJ-599</strain>
    </source>
</reference>
<feature type="compositionally biased region" description="Low complexity" evidence="10">
    <location>
        <begin position="90"/>
        <end position="102"/>
    </location>
</feature>
<dbReference type="Proteomes" id="UP000594681">
    <property type="component" value="Chromosome"/>
</dbReference>
<evidence type="ECO:0000256" key="10">
    <source>
        <dbReference type="SAM" id="MobiDB-lite"/>
    </source>
</evidence>
<proteinExistence type="predicted"/>
<evidence type="ECO:0000256" key="6">
    <source>
        <dbReference type="ARBA" id="ARBA00022777"/>
    </source>
</evidence>
<dbReference type="EMBL" id="CP064954">
    <property type="protein sequence ID" value="QPK79083.1"/>
    <property type="molecule type" value="Genomic_DNA"/>
</dbReference>
<evidence type="ECO:0000313" key="13">
    <source>
        <dbReference type="EMBL" id="QPK79083.1"/>
    </source>
</evidence>
<evidence type="ECO:0000256" key="11">
    <source>
        <dbReference type="SAM" id="Phobius"/>
    </source>
</evidence>
<dbReference type="GO" id="GO:0016020">
    <property type="term" value="C:membrane"/>
    <property type="evidence" value="ECO:0007669"/>
    <property type="project" value="InterPro"/>
</dbReference>
<dbReference type="InterPro" id="IPR036890">
    <property type="entry name" value="HATPase_C_sf"/>
</dbReference>
<feature type="compositionally biased region" description="Polar residues" evidence="10">
    <location>
        <begin position="460"/>
        <end position="474"/>
    </location>
</feature>
<dbReference type="PANTHER" id="PTHR24421">
    <property type="entry name" value="NITRATE/NITRITE SENSOR PROTEIN NARX-RELATED"/>
    <property type="match status" value="1"/>
</dbReference>
<evidence type="ECO:0000256" key="8">
    <source>
        <dbReference type="ARBA" id="ARBA00023012"/>
    </source>
</evidence>
<dbReference type="RefSeq" id="WP_165009909.1">
    <property type="nucleotide sequence ID" value="NZ_CP064954.1"/>
</dbReference>
<keyword evidence="8" id="KW-0902">Two-component regulatory system</keyword>
<dbReference type="PANTHER" id="PTHR24421:SF10">
    <property type="entry name" value="NITRATE_NITRITE SENSOR PROTEIN NARQ"/>
    <property type="match status" value="1"/>
</dbReference>
<keyword evidence="4" id="KW-0808">Transferase</keyword>
<dbReference type="InterPro" id="IPR050482">
    <property type="entry name" value="Sensor_HK_TwoCompSys"/>
</dbReference>
<dbReference type="GO" id="GO:0046983">
    <property type="term" value="F:protein dimerization activity"/>
    <property type="evidence" value="ECO:0007669"/>
    <property type="project" value="InterPro"/>
</dbReference>
<keyword evidence="6 13" id="KW-0418">Kinase</keyword>
<evidence type="ECO:0000256" key="9">
    <source>
        <dbReference type="SAM" id="Coils"/>
    </source>
</evidence>
<keyword evidence="11" id="KW-0472">Membrane</keyword>
<organism evidence="13 14">
    <name type="scientific">Corynebacterium lizhenjunii</name>
    <dbReference type="NCBI Taxonomy" id="2709394"/>
    <lineage>
        <taxon>Bacteria</taxon>
        <taxon>Bacillati</taxon>
        <taxon>Actinomycetota</taxon>
        <taxon>Actinomycetes</taxon>
        <taxon>Mycobacteriales</taxon>
        <taxon>Corynebacteriaceae</taxon>
        <taxon>Corynebacterium</taxon>
    </lineage>
</organism>
<dbReference type="KEGG" id="cliz:G7Y31_11430"/>
<feature type="transmembrane region" description="Helical" evidence="11">
    <location>
        <begin position="60"/>
        <end position="78"/>
    </location>
</feature>
<keyword evidence="5" id="KW-0547">Nucleotide-binding</keyword>
<feature type="transmembrane region" description="Helical" evidence="11">
    <location>
        <begin position="185"/>
        <end position="210"/>
    </location>
</feature>
<dbReference type="AlphaFoldDB" id="A0A7T0KG28"/>
<feature type="domain" description="Histidine kinase/HSP90-like ATPase" evidence="12">
    <location>
        <begin position="365"/>
        <end position="480"/>
    </location>
</feature>
<keyword evidence="3" id="KW-0597">Phosphoprotein</keyword>
<feature type="region of interest" description="Disordered" evidence="10">
    <location>
        <begin position="84"/>
        <end position="110"/>
    </location>
</feature>
<name>A0A7T0KG28_9CORY</name>
<keyword evidence="11" id="KW-1133">Transmembrane helix</keyword>
<dbReference type="Gene3D" id="3.30.565.10">
    <property type="entry name" value="Histidine kinase-like ATPase, C-terminal domain"/>
    <property type="match status" value="1"/>
</dbReference>
<dbReference type="Pfam" id="PF02518">
    <property type="entry name" value="HATPase_c"/>
    <property type="match status" value="1"/>
</dbReference>
<dbReference type="CDD" id="cd16917">
    <property type="entry name" value="HATPase_UhpB-NarQ-NarX-like"/>
    <property type="match status" value="1"/>
</dbReference>
<dbReference type="GO" id="GO:0005524">
    <property type="term" value="F:ATP binding"/>
    <property type="evidence" value="ECO:0007669"/>
    <property type="project" value="UniProtKB-KW"/>
</dbReference>
<evidence type="ECO:0000256" key="1">
    <source>
        <dbReference type="ARBA" id="ARBA00000085"/>
    </source>
</evidence>
<sequence>MTVNPAGHAVPAVSADAAIPASPAFAHVLPALRWGLFAMFALLWGFGVTRARLDGSWDGLVLALATAFAVLLLAGVALRPGRWPGRRPGRQSGRWSGRRPGQAVPTGNATATVSPRRTWALRTILAALVLVWIGLMVHARDFMWLEFPLVFIVLRYVPRPANLLAVLALWAVAAFVPAWRYPETWTVAAAVGPAIGTAFAAAVYFGYVTIREEAARYKQLAHTLQRTQADLARTERRAGELAERERLSRELHDTVAQGLSSIVLLARAARQAPDPGAHLRSLEAVAQDSLNEARRFVREWSGAQSARTQSADAPLADAAYTPAVVLAHRLAQLVDAAQERARVLEAQQEIRLETMGDLEQALPSALVDTVDRVAREGLANAITHSGATTVVLSLGVFAGELTVDVVDNGRGLHATPQSVDAAGSVEDGAGAAALAPGAMSGFGLAGVRARVAEAGGKFSVESSSAAPTGTTLSASFPLPGATNVKEDT</sequence>
<dbReference type="Pfam" id="PF07730">
    <property type="entry name" value="HisKA_3"/>
    <property type="match status" value="1"/>
</dbReference>
<accession>A0A7T0KG28</accession>
<keyword evidence="14" id="KW-1185">Reference proteome</keyword>
<dbReference type="InterPro" id="IPR003594">
    <property type="entry name" value="HATPase_dom"/>
</dbReference>
<evidence type="ECO:0000256" key="5">
    <source>
        <dbReference type="ARBA" id="ARBA00022741"/>
    </source>
</evidence>
<protein>
    <recommendedName>
        <fullName evidence="2">histidine kinase</fullName>
        <ecNumber evidence="2">2.7.13.3</ecNumber>
    </recommendedName>
</protein>
<evidence type="ECO:0000256" key="7">
    <source>
        <dbReference type="ARBA" id="ARBA00022840"/>
    </source>
</evidence>
<feature type="transmembrane region" description="Helical" evidence="11">
    <location>
        <begin position="160"/>
        <end position="179"/>
    </location>
</feature>
<evidence type="ECO:0000256" key="3">
    <source>
        <dbReference type="ARBA" id="ARBA00022553"/>
    </source>
</evidence>
<gene>
    <name evidence="13" type="ORF">G7Y31_11430</name>
</gene>
<dbReference type="SMART" id="SM00387">
    <property type="entry name" value="HATPase_c"/>
    <property type="match status" value="1"/>
</dbReference>
<evidence type="ECO:0000259" key="12">
    <source>
        <dbReference type="SMART" id="SM00387"/>
    </source>
</evidence>